<dbReference type="AlphaFoldDB" id="A0A2H0TXT7"/>
<comment type="similarity">
    <text evidence="1">Belongs to the RecJ family.</text>
</comment>
<dbReference type="Gene3D" id="3.90.1640.30">
    <property type="match status" value="1"/>
</dbReference>
<accession>A0A2H0TXT7</accession>
<dbReference type="Pfam" id="PF01368">
    <property type="entry name" value="DHH"/>
    <property type="match status" value="1"/>
</dbReference>
<dbReference type="GO" id="GO:0006281">
    <property type="term" value="P:DNA repair"/>
    <property type="evidence" value="ECO:0007669"/>
    <property type="project" value="InterPro"/>
</dbReference>
<dbReference type="InterPro" id="IPR041122">
    <property type="entry name" value="RecJ_OB"/>
</dbReference>
<dbReference type="Pfam" id="PF17768">
    <property type="entry name" value="RecJ_OB"/>
    <property type="match status" value="1"/>
</dbReference>
<dbReference type="GO" id="GO:0008409">
    <property type="term" value="F:5'-3' exonuclease activity"/>
    <property type="evidence" value="ECO:0007669"/>
    <property type="project" value="InterPro"/>
</dbReference>
<dbReference type="InterPro" id="IPR001667">
    <property type="entry name" value="DDH_dom"/>
</dbReference>
<dbReference type="InterPro" id="IPR051673">
    <property type="entry name" value="SSDNA_exonuclease_RecJ"/>
</dbReference>
<feature type="domain" description="RecJ OB" evidence="8">
    <location>
        <begin position="471"/>
        <end position="583"/>
    </location>
</feature>
<feature type="domain" description="DHHA1" evidence="7">
    <location>
        <begin position="363"/>
        <end position="457"/>
    </location>
</feature>
<dbReference type="GO" id="GO:0006310">
    <property type="term" value="P:DNA recombination"/>
    <property type="evidence" value="ECO:0007669"/>
    <property type="project" value="InterPro"/>
</dbReference>
<evidence type="ECO:0000313" key="10">
    <source>
        <dbReference type="Proteomes" id="UP000230852"/>
    </source>
</evidence>
<evidence type="ECO:0000313" key="9">
    <source>
        <dbReference type="EMBL" id="PIR78021.1"/>
    </source>
</evidence>
<evidence type="ECO:0000256" key="4">
    <source>
        <dbReference type="ARBA" id="ARBA00022801"/>
    </source>
</evidence>
<dbReference type="NCBIfam" id="TIGR00644">
    <property type="entry name" value="recJ"/>
    <property type="match status" value="1"/>
</dbReference>
<protein>
    <recommendedName>
        <fullName evidence="2">Single-stranded-DNA-specific exonuclease RecJ</fullName>
    </recommendedName>
</protein>
<reference evidence="10" key="1">
    <citation type="submission" date="2017-09" db="EMBL/GenBank/DDBJ databases">
        <title>Depth-based differentiation of microbial function through sediment-hosted aquifers and enrichment of novel symbionts in the deep terrestrial subsurface.</title>
        <authorList>
            <person name="Probst A.J."/>
            <person name="Ladd B."/>
            <person name="Jarett J.K."/>
            <person name="Geller-Mcgrath D.E."/>
            <person name="Sieber C.M.K."/>
            <person name="Emerson J.B."/>
            <person name="Anantharaman K."/>
            <person name="Thomas B.C."/>
            <person name="Malmstrom R."/>
            <person name="Stieglmeier M."/>
            <person name="Klingl A."/>
            <person name="Woyke T."/>
            <person name="Ryan C.M."/>
            <person name="Banfield J.F."/>
        </authorList>
    </citation>
    <scope>NUCLEOTIDE SEQUENCE [LARGE SCALE GENOMIC DNA]</scope>
</reference>
<organism evidence="9 10">
    <name type="scientific">Candidatus Magasanikbacteria bacterium CG10_big_fil_rev_8_21_14_0_10_36_16</name>
    <dbReference type="NCBI Taxonomy" id="1974645"/>
    <lineage>
        <taxon>Bacteria</taxon>
        <taxon>Candidatus Magasanikiibacteriota</taxon>
    </lineage>
</organism>
<dbReference type="EMBL" id="PFBU01000075">
    <property type="protein sequence ID" value="PIR78021.1"/>
    <property type="molecule type" value="Genomic_DNA"/>
</dbReference>
<dbReference type="SUPFAM" id="SSF64182">
    <property type="entry name" value="DHH phosphoesterases"/>
    <property type="match status" value="1"/>
</dbReference>
<evidence type="ECO:0000256" key="1">
    <source>
        <dbReference type="ARBA" id="ARBA00005915"/>
    </source>
</evidence>
<sequence>MQKVWKILGIPPQSFFEEFPELPKVVASLLYHRNMRIQKDIDEFLNPDYSQDIHDPYLFKDMKKAVKRIMKAIDKNEKIIVYGDYDADGVSASVILVSTIQAMGYDNVDAFLPHRETDGYGLNNRAIKELKDDGAKLIITCDCGISNTKEVDFAGEQKIDVIITDHHTIPPQLPKAFAIIHPKIEGEPYPDKNLSGGGVAFKLMQALLSKHEEKNELLANGEKHEAHEKWLLDMVAISSVADMVPLIGESRTLTKYGLIVLNKSKRLGLQKLFLETRLMEQDGSKKKDLDAYTIGFQIAPRINAAGRIKHANVAYNLMMSERATDAVDLAFELDQNNKERQQITEELLKKAIEQIELDQLDKPVLFVVGKGWPGGLVGLIAGKIVQKYYKPTLVMSENEKEIMGSGRSIEGFNIIETFQAKPDLFSKYGGHPMACGFTLASKEKLEDFKAHLIEFYNEKTKNLDMQPTIKIDAELRLSEVDWELFDLLDQFKPFGMNNDRPKYLARDVEIFDMTTVGKEAKHLKLTVKQDNKIRKTIGWSLCDKTGEINWCKLLKIGDKIDIVFEIDLNEWNGNRELQLTIVDLRKSSRVENTTRDLS</sequence>
<dbReference type="InterPro" id="IPR003156">
    <property type="entry name" value="DHHA1_dom"/>
</dbReference>
<dbReference type="GO" id="GO:0003676">
    <property type="term" value="F:nucleic acid binding"/>
    <property type="evidence" value="ECO:0007669"/>
    <property type="project" value="InterPro"/>
</dbReference>
<keyword evidence="4" id="KW-0378">Hydrolase</keyword>
<dbReference type="Pfam" id="PF02272">
    <property type="entry name" value="DHHA1"/>
    <property type="match status" value="1"/>
</dbReference>
<dbReference type="Proteomes" id="UP000230852">
    <property type="component" value="Unassembled WGS sequence"/>
</dbReference>
<evidence type="ECO:0000259" key="6">
    <source>
        <dbReference type="Pfam" id="PF01368"/>
    </source>
</evidence>
<proteinExistence type="inferred from homology"/>
<keyword evidence="3" id="KW-0540">Nuclease</keyword>
<dbReference type="InterPro" id="IPR004610">
    <property type="entry name" value="RecJ"/>
</dbReference>
<evidence type="ECO:0000256" key="5">
    <source>
        <dbReference type="ARBA" id="ARBA00022839"/>
    </source>
</evidence>
<dbReference type="PANTHER" id="PTHR30255:SF2">
    <property type="entry name" value="SINGLE-STRANDED-DNA-SPECIFIC EXONUCLEASE RECJ"/>
    <property type="match status" value="1"/>
</dbReference>
<feature type="domain" description="DDH" evidence="6">
    <location>
        <begin position="78"/>
        <end position="215"/>
    </location>
</feature>
<comment type="caution">
    <text evidence="9">The sequence shown here is derived from an EMBL/GenBank/DDBJ whole genome shotgun (WGS) entry which is preliminary data.</text>
</comment>
<name>A0A2H0TXT7_9BACT</name>
<gene>
    <name evidence="9" type="primary">recJ</name>
    <name evidence="9" type="ORF">COU28_04030</name>
</gene>
<dbReference type="Gene3D" id="2.40.50.460">
    <property type="match status" value="1"/>
</dbReference>
<dbReference type="PANTHER" id="PTHR30255">
    <property type="entry name" value="SINGLE-STRANDED-DNA-SPECIFIC EXONUCLEASE RECJ"/>
    <property type="match status" value="1"/>
</dbReference>
<evidence type="ECO:0000259" key="7">
    <source>
        <dbReference type="Pfam" id="PF02272"/>
    </source>
</evidence>
<evidence type="ECO:0000259" key="8">
    <source>
        <dbReference type="Pfam" id="PF17768"/>
    </source>
</evidence>
<dbReference type="InterPro" id="IPR038763">
    <property type="entry name" value="DHH_sf"/>
</dbReference>
<keyword evidence="5 9" id="KW-0269">Exonuclease</keyword>
<evidence type="ECO:0000256" key="3">
    <source>
        <dbReference type="ARBA" id="ARBA00022722"/>
    </source>
</evidence>
<evidence type="ECO:0000256" key="2">
    <source>
        <dbReference type="ARBA" id="ARBA00019841"/>
    </source>
</evidence>